<evidence type="ECO:0008006" key="4">
    <source>
        <dbReference type="Google" id="ProtNLM"/>
    </source>
</evidence>
<evidence type="ECO:0000256" key="1">
    <source>
        <dbReference type="SAM" id="MobiDB-lite"/>
    </source>
</evidence>
<dbReference type="OrthoDB" id="1395428at2759"/>
<name>V7CUE6_PHAVU</name>
<feature type="region of interest" description="Disordered" evidence="1">
    <location>
        <begin position="354"/>
        <end position="416"/>
    </location>
</feature>
<proteinExistence type="predicted"/>
<accession>V7CUE6</accession>
<dbReference type="OMA" id="FATCYLT"/>
<dbReference type="EMBL" id="CM002288">
    <property type="protein sequence ID" value="ESW32905.1"/>
    <property type="molecule type" value="Genomic_DNA"/>
</dbReference>
<dbReference type="SUPFAM" id="SSF53098">
    <property type="entry name" value="Ribonuclease H-like"/>
    <property type="match status" value="1"/>
</dbReference>
<evidence type="ECO:0000313" key="3">
    <source>
        <dbReference type="Proteomes" id="UP000000226"/>
    </source>
</evidence>
<dbReference type="PANTHER" id="PTHR32166:SF122">
    <property type="entry name" value="OS09G0499600 PROTEIN"/>
    <property type="match status" value="1"/>
</dbReference>
<dbReference type="InterPro" id="IPR012337">
    <property type="entry name" value="RNaseH-like_sf"/>
</dbReference>
<dbReference type="eggNOG" id="ENOG502QUNQ">
    <property type="taxonomic scope" value="Eukaryota"/>
</dbReference>
<keyword evidence="3" id="KW-1185">Reference proteome</keyword>
<dbReference type="Proteomes" id="UP000000226">
    <property type="component" value="Chromosome 1"/>
</dbReference>
<dbReference type="STRING" id="3885.V7CUE6"/>
<feature type="compositionally biased region" description="Basic and acidic residues" evidence="1">
    <location>
        <begin position="395"/>
        <end position="404"/>
    </location>
</feature>
<organism evidence="2 3">
    <name type="scientific">Phaseolus vulgaris</name>
    <name type="common">Kidney bean</name>
    <name type="synonym">French bean</name>
    <dbReference type="NCBI Taxonomy" id="3885"/>
    <lineage>
        <taxon>Eukaryota</taxon>
        <taxon>Viridiplantae</taxon>
        <taxon>Streptophyta</taxon>
        <taxon>Embryophyta</taxon>
        <taxon>Tracheophyta</taxon>
        <taxon>Spermatophyta</taxon>
        <taxon>Magnoliopsida</taxon>
        <taxon>eudicotyledons</taxon>
        <taxon>Gunneridae</taxon>
        <taxon>Pentapetalae</taxon>
        <taxon>rosids</taxon>
        <taxon>fabids</taxon>
        <taxon>Fabales</taxon>
        <taxon>Fabaceae</taxon>
        <taxon>Papilionoideae</taxon>
        <taxon>50 kb inversion clade</taxon>
        <taxon>NPAAA clade</taxon>
        <taxon>indigoferoid/millettioid clade</taxon>
        <taxon>Phaseoleae</taxon>
        <taxon>Phaseolus</taxon>
    </lineage>
</organism>
<protein>
    <recommendedName>
        <fullName evidence="4">HAT C-terminal dimerisation domain-containing protein</fullName>
    </recommendedName>
</protein>
<sequence>MREEACRQIARFFYINVIPLKAAKGEAFQKIHPLLRGKYLKQQVAEIKESIEARKAEWKKTGCSILTVGEENVVQVVTRNESNYKAAGKMLRERERERGCLVPLLHHCTKGKDLIRPGVTKFATCYLTLKCLYGNKGALEKMFTSKQWKSSCFAGTTGGKLVQGVVMDDKFWKSIVVCLIGASPLIKLLHLVSLDKKPVIGFLYEEMNYMPLRDIIDERWDEQTLRPLHSTAYYLNPQFHYDPSFEEDFEVKLGSYESLYKMIAKQDWSTVDLMLEDFKHARNFFGNEIAKIAIKTKNPSDWWDSCGSEHPKLQHYAKRILSLTTNSVGDSKLAKRHQAGKAIEYSIDDLSSDDEWITESNESSSNNEESELDDLCLFVPIEDDEADSNGANGARVDDLQIHDADDVEFDDEDGAS</sequence>
<dbReference type="PANTHER" id="PTHR32166">
    <property type="entry name" value="OSJNBA0013A04.12 PROTEIN"/>
    <property type="match status" value="1"/>
</dbReference>
<dbReference type="AlphaFoldDB" id="V7CUE6"/>
<evidence type="ECO:0000313" key="2">
    <source>
        <dbReference type="EMBL" id="ESW32905.1"/>
    </source>
</evidence>
<reference evidence="3" key="1">
    <citation type="journal article" date="2014" name="Nat. Genet.">
        <title>A reference genome for common bean and genome-wide analysis of dual domestications.</title>
        <authorList>
            <person name="Schmutz J."/>
            <person name="McClean P.E."/>
            <person name="Mamidi S."/>
            <person name="Wu G.A."/>
            <person name="Cannon S.B."/>
            <person name="Grimwood J."/>
            <person name="Jenkins J."/>
            <person name="Shu S."/>
            <person name="Song Q."/>
            <person name="Chavarro C."/>
            <person name="Torres-Torres M."/>
            <person name="Geffroy V."/>
            <person name="Moghaddam S.M."/>
            <person name="Gao D."/>
            <person name="Abernathy B."/>
            <person name="Barry K."/>
            <person name="Blair M."/>
            <person name="Brick M.A."/>
            <person name="Chovatia M."/>
            <person name="Gepts P."/>
            <person name="Goodstein D.M."/>
            <person name="Gonzales M."/>
            <person name="Hellsten U."/>
            <person name="Hyten D.L."/>
            <person name="Jia G."/>
            <person name="Kelly J.D."/>
            <person name="Kudrna D."/>
            <person name="Lee R."/>
            <person name="Richard M.M."/>
            <person name="Miklas P.N."/>
            <person name="Osorno J.M."/>
            <person name="Rodrigues J."/>
            <person name="Thareau V."/>
            <person name="Urrea C.A."/>
            <person name="Wang M."/>
            <person name="Yu Y."/>
            <person name="Zhang M."/>
            <person name="Wing R.A."/>
            <person name="Cregan P.B."/>
            <person name="Rokhsar D.S."/>
            <person name="Jackson S.A."/>
        </authorList>
    </citation>
    <scope>NUCLEOTIDE SEQUENCE [LARGE SCALE GENOMIC DNA]</scope>
    <source>
        <strain evidence="3">cv. G19833</strain>
    </source>
</reference>
<feature type="compositionally biased region" description="Acidic residues" evidence="1">
    <location>
        <begin position="405"/>
        <end position="416"/>
    </location>
</feature>
<gene>
    <name evidence="2" type="ORF">PHAVU_001G027500g</name>
</gene>
<dbReference type="Gramene" id="ESW32905">
    <property type="protein sequence ID" value="ESW32905"/>
    <property type="gene ID" value="PHAVU_001G027500g"/>
</dbReference>